<feature type="compositionally biased region" description="Polar residues" evidence="1">
    <location>
        <begin position="267"/>
        <end position="294"/>
    </location>
</feature>
<protein>
    <submittedName>
        <fullName evidence="2">Uncharacterized protein</fullName>
    </submittedName>
</protein>
<comment type="caution">
    <text evidence="2">The sequence shown here is derived from an EMBL/GenBank/DDBJ whole genome shotgun (WGS) entry which is preliminary data.</text>
</comment>
<dbReference type="Proteomes" id="UP000821866">
    <property type="component" value="Chromosome 6"/>
</dbReference>
<reference evidence="2" key="1">
    <citation type="journal article" date="2020" name="Cell">
        <title>Large-Scale Comparative Analyses of Tick Genomes Elucidate Their Genetic Diversity and Vector Capacities.</title>
        <authorList>
            <consortium name="Tick Genome and Microbiome Consortium (TIGMIC)"/>
            <person name="Jia N."/>
            <person name="Wang J."/>
            <person name="Shi W."/>
            <person name="Du L."/>
            <person name="Sun Y."/>
            <person name="Zhan W."/>
            <person name="Jiang J.F."/>
            <person name="Wang Q."/>
            <person name="Zhang B."/>
            <person name="Ji P."/>
            <person name="Bell-Sakyi L."/>
            <person name="Cui X.M."/>
            <person name="Yuan T.T."/>
            <person name="Jiang B.G."/>
            <person name="Yang W.F."/>
            <person name="Lam T.T."/>
            <person name="Chang Q.C."/>
            <person name="Ding S.J."/>
            <person name="Wang X.J."/>
            <person name="Zhu J.G."/>
            <person name="Ruan X.D."/>
            <person name="Zhao L."/>
            <person name="Wei J.T."/>
            <person name="Ye R.Z."/>
            <person name="Que T.C."/>
            <person name="Du C.H."/>
            <person name="Zhou Y.H."/>
            <person name="Cheng J.X."/>
            <person name="Dai P.F."/>
            <person name="Guo W.B."/>
            <person name="Han X.H."/>
            <person name="Huang E.J."/>
            <person name="Li L.F."/>
            <person name="Wei W."/>
            <person name="Gao Y.C."/>
            <person name="Liu J.Z."/>
            <person name="Shao H.Z."/>
            <person name="Wang X."/>
            <person name="Wang C.C."/>
            <person name="Yang T.C."/>
            <person name="Huo Q.B."/>
            <person name="Li W."/>
            <person name="Chen H.Y."/>
            <person name="Chen S.E."/>
            <person name="Zhou L.G."/>
            <person name="Ni X.B."/>
            <person name="Tian J.H."/>
            <person name="Sheng Y."/>
            <person name="Liu T."/>
            <person name="Pan Y.S."/>
            <person name="Xia L.Y."/>
            <person name="Li J."/>
            <person name="Zhao F."/>
            <person name="Cao W.C."/>
        </authorList>
    </citation>
    <scope>NUCLEOTIDE SEQUENCE</scope>
    <source>
        <strain evidence="2">Rmic-2018</strain>
    </source>
</reference>
<dbReference type="AlphaFoldDB" id="A0A9J6DRL0"/>
<keyword evidence="3" id="KW-1185">Reference proteome</keyword>
<evidence type="ECO:0000313" key="2">
    <source>
        <dbReference type="EMBL" id="KAH8024606.1"/>
    </source>
</evidence>
<proteinExistence type="predicted"/>
<evidence type="ECO:0000313" key="3">
    <source>
        <dbReference type="Proteomes" id="UP000821866"/>
    </source>
</evidence>
<name>A0A9J6DRL0_RHIMP</name>
<dbReference type="VEuPathDB" id="VectorBase:LOC119171908"/>
<feature type="region of interest" description="Disordered" evidence="1">
    <location>
        <begin position="265"/>
        <end position="350"/>
    </location>
</feature>
<sequence length="382" mass="42128">MKRRRQKRRSASSRRITACRFASSDWPVVASEDNTWIGSASLSLHEPRSASASGTSTRLSYAIVQKLAVLFHRSPTEFRTEMFATKRDRRKKHKATFSFGSSSGASANLPSNMEANLPELFAILRMKQQALSDTEANGCMTGWSAHKHSLVDQIPEPLPLTDDDAADIVSHLQAVLLENGPSQEEDLLKALQPEQARRVLAAYNTLTDFLDGHPGFKRKDEDLLSFIYYVDPDDDDEGDDDCYYTSPAADLCNGLSTLAVGSKNAAGYQSDSPVDSDSGAQSVRTSSPCSTSYLSAIEGEDEEEDDEKGKKPGCKDDSTQTPLPPHRQSLGTQAVQPTHNAESQTEGSELDQITELELQLRKRDAKIFELQERLACIQEEHV</sequence>
<organism evidence="2 3">
    <name type="scientific">Rhipicephalus microplus</name>
    <name type="common">Cattle tick</name>
    <name type="synonym">Boophilus microplus</name>
    <dbReference type="NCBI Taxonomy" id="6941"/>
    <lineage>
        <taxon>Eukaryota</taxon>
        <taxon>Metazoa</taxon>
        <taxon>Ecdysozoa</taxon>
        <taxon>Arthropoda</taxon>
        <taxon>Chelicerata</taxon>
        <taxon>Arachnida</taxon>
        <taxon>Acari</taxon>
        <taxon>Parasitiformes</taxon>
        <taxon>Ixodida</taxon>
        <taxon>Ixodoidea</taxon>
        <taxon>Ixodidae</taxon>
        <taxon>Rhipicephalinae</taxon>
        <taxon>Rhipicephalus</taxon>
        <taxon>Boophilus</taxon>
    </lineage>
</organism>
<feature type="compositionally biased region" description="Polar residues" evidence="1">
    <location>
        <begin position="329"/>
        <end position="347"/>
    </location>
</feature>
<gene>
    <name evidence="2" type="ORF">HPB51_026178</name>
</gene>
<dbReference type="EMBL" id="JABSTU010000008">
    <property type="protein sequence ID" value="KAH8024606.1"/>
    <property type="molecule type" value="Genomic_DNA"/>
</dbReference>
<feature type="compositionally biased region" description="Basic and acidic residues" evidence="1">
    <location>
        <begin position="307"/>
        <end position="318"/>
    </location>
</feature>
<accession>A0A9J6DRL0</accession>
<reference evidence="2" key="2">
    <citation type="submission" date="2021-09" db="EMBL/GenBank/DDBJ databases">
        <authorList>
            <person name="Jia N."/>
            <person name="Wang J."/>
            <person name="Shi W."/>
            <person name="Du L."/>
            <person name="Sun Y."/>
            <person name="Zhan W."/>
            <person name="Jiang J."/>
            <person name="Wang Q."/>
            <person name="Zhang B."/>
            <person name="Ji P."/>
            <person name="Sakyi L.B."/>
            <person name="Cui X."/>
            <person name="Yuan T."/>
            <person name="Jiang B."/>
            <person name="Yang W."/>
            <person name="Lam T.T.-Y."/>
            <person name="Chang Q."/>
            <person name="Ding S."/>
            <person name="Wang X."/>
            <person name="Zhu J."/>
            <person name="Ruan X."/>
            <person name="Zhao L."/>
            <person name="Wei J."/>
            <person name="Que T."/>
            <person name="Du C."/>
            <person name="Cheng J."/>
            <person name="Dai P."/>
            <person name="Han X."/>
            <person name="Huang E."/>
            <person name="Gao Y."/>
            <person name="Liu J."/>
            <person name="Shao H."/>
            <person name="Ye R."/>
            <person name="Li L."/>
            <person name="Wei W."/>
            <person name="Wang X."/>
            <person name="Wang C."/>
            <person name="Huo Q."/>
            <person name="Li W."/>
            <person name="Guo W."/>
            <person name="Chen H."/>
            <person name="Chen S."/>
            <person name="Zhou L."/>
            <person name="Zhou L."/>
            <person name="Ni X."/>
            <person name="Tian J."/>
            <person name="Zhou Y."/>
            <person name="Sheng Y."/>
            <person name="Liu T."/>
            <person name="Pan Y."/>
            <person name="Xia L."/>
            <person name="Li J."/>
            <person name="Zhao F."/>
            <person name="Cao W."/>
        </authorList>
    </citation>
    <scope>NUCLEOTIDE SEQUENCE</scope>
    <source>
        <strain evidence="2">Rmic-2018</strain>
        <tissue evidence="2">Larvae</tissue>
    </source>
</reference>
<evidence type="ECO:0000256" key="1">
    <source>
        <dbReference type="SAM" id="MobiDB-lite"/>
    </source>
</evidence>